<dbReference type="PANTHER" id="PTHR46268:SF6">
    <property type="entry name" value="UNIVERSAL STRESS PROTEIN UP12"/>
    <property type="match status" value="1"/>
</dbReference>
<dbReference type="InterPro" id="IPR006016">
    <property type="entry name" value="UspA"/>
</dbReference>
<keyword evidence="4" id="KW-1185">Reference proteome</keyword>
<dbReference type="CDD" id="cd00293">
    <property type="entry name" value="USP-like"/>
    <property type="match status" value="1"/>
</dbReference>
<protein>
    <submittedName>
        <fullName evidence="3">Nucleotide-binding universal stress UspA family protein</fullName>
    </submittedName>
</protein>
<name>A0A841MR54_9BACT</name>
<feature type="domain" description="UspA" evidence="2">
    <location>
        <begin position="1"/>
        <end position="142"/>
    </location>
</feature>
<comment type="similarity">
    <text evidence="1">Belongs to the universal stress protein A family.</text>
</comment>
<accession>A0A841MR54</accession>
<dbReference type="EMBL" id="JACIJO010000001">
    <property type="protein sequence ID" value="MBB6325025.1"/>
    <property type="molecule type" value="Genomic_DNA"/>
</dbReference>
<gene>
    <name evidence="3" type="ORF">FHS59_000640</name>
</gene>
<comment type="caution">
    <text evidence="3">The sequence shown here is derived from an EMBL/GenBank/DDBJ whole genome shotgun (WGS) entry which is preliminary data.</text>
</comment>
<dbReference type="InterPro" id="IPR006015">
    <property type="entry name" value="Universal_stress_UspA"/>
</dbReference>
<evidence type="ECO:0000313" key="4">
    <source>
        <dbReference type="Proteomes" id="UP000588604"/>
    </source>
</evidence>
<organism evidence="3 4">
    <name type="scientific">Algoriphagus iocasae</name>
    <dbReference type="NCBI Taxonomy" id="1836499"/>
    <lineage>
        <taxon>Bacteria</taxon>
        <taxon>Pseudomonadati</taxon>
        <taxon>Bacteroidota</taxon>
        <taxon>Cytophagia</taxon>
        <taxon>Cytophagales</taxon>
        <taxon>Cyclobacteriaceae</taxon>
        <taxon>Algoriphagus</taxon>
    </lineage>
</organism>
<reference evidence="3 4" key="1">
    <citation type="submission" date="2020-08" db="EMBL/GenBank/DDBJ databases">
        <title>Genomic Encyclopedia of Type Strains, Phase IV (KMG-IV): sequencing the most valuable type-strain genomes for metagenomic binning, comparative biology and taxonomic classification.</title>
        <authorList>
            <person name="Goeker M."/>
        </authorList>
    </citation>
    <scope>NUCLEOTIDE SEQUENCE [LARGE SCALE GENOMIC DNA]</scope>
    <source>
        <strain evidence="3 4">DSM 102044</strain>
    </source>
</reference>
<dbReference type="PRINTS" id="PR01438">
    <property type="entry name" value="UNVRSLSTRESS"/>
</dbReference>
<dbReference type="PANTHER" id="PTHR46268">
    <property type="entry name" value="STRESS RESPONSE PROTEIN NHAX"/>
    <property type="match status" value="1"/>
</dbReference>
<dbReference type="RefSeq" id="WP_184492971.1">
    <property type="nucleotide sequence ID" value="NZ_JACIJO010000001.1"/>
</dbReference>
<evidence type="ECO:0000313" key="3">
    <source>
        <dbReference type="EMBL" id="MBB6325025.1"/>
    </source>
</evidence>
<dbReference type="SUPFAM" id="SSF52402">
    <property type="entry name" value="Adenine nucleotide alpha hydrolases-like"/>
    <property type="match status" value="2"/>
</dbReference>
<evidence type="ECO:0000259" key="2">
    <source>
        <dbReference type="Pfam" id="PF00582"/>
    </source>
</evidence>
<proteinExistence type="inferred from homology"/>
<dbReference type="Pfam" id="PF00582">
    <property type="entry name" value="Usp"/>
    <property type="match status" value="1"/>
</dbReference>
<evidence type="ECO:0000256" key="1">
    <source>
        <dbReference type="ARBA" id="ARBA00008791"/>
    </source>
</evidence>
<dbReference type="AlphaFoldDB" id="A0A841MR54"/>
<sequence length="274" mass="30697">MKSILVPFDFSPYAVAALKTAYKISKKSGAEILCVTIIPTLLDWNFLSDQLKAKNAQVQEEYDEAVEFLPTYLFSILPTKTPLKSIIQIGVPSESILNVANEYSPDLIVIGAYGKGYQDGDFIGSNLQKVIRNAHCPILAVKEALDGNHFRKLAFASNFSVNSSDSFKLVKPLVKLFRASVHLVHINTPAHFENSSETLDRMGFFMKGHEEVTFHLHVFNHRETEKGLIEFSELNQIKWVALESGHHEKNPGYQIGTTETLIFQSDLGVLSVKR</sequence>
<dbReference type="Gene3D" id="3.40.50.12370">
    <property type="match status" value="1"/>
</dbReference>
<dbReference type="Proteomes" id="UP000588604">
    <property type="component" value="Unassembled WGS sequence"/>
</dbReference>